<keyword evidence="3" id="KW-1185">Reference proteome</keyword>
<dbReference type="OrthoDB" id="671678at2759"/>
<dbReference type="Proteomes" id="UP000257109">
    <property type="component" value="Unassembled WGS sequence"/>
</dbReference>
<gene>
    <name evidence="2" type="ORF">CR513_42653</name>
</gene>
<evidence type="ECO:0000256" key="1">
    <source>
        <dbReference type="SAM" id="MobiDB-lite"/>
    </source>
</evidence>
<evidence type="ECO:0000313" key="2">
    <source>
        <dbReference type="EMBL" id="RDX77250.1"/>
    </source>
</evidence>
<evidence type="ECO:0000313" key="3">
    <source>
        <dbReference type="Proteomes" id="UP000257109"/>
    </source>
</evidence>
<proteinExistence type="predicted"/>
<accession>A0A371FG77</accession>
<dbReference type="EMBL" id="QJKJ01009233">
    <property type="protein sequence ID" value="RDX77250.1"/>
    <property type="molecule type" value="Genomic_DNA"/>
</dbReference>
<dbReference type="AlphaFoldDB" id="A0A371FG77"/>
<sequence>MGKTSFSLDNKPLPLYSRLPNKFKGLSIGQLFVDDRTSLYLVGELPKSLNCQELVAPSFSRQPIALLKGSFFGFCLFPTRPGVDQLTYEAAKAVAANAKVTSATPSSTSGPKEATSERRPTRLPPTDSAAAKRKATPSAEETA</sequence>
<feature type="region of interest" description="Disordered" evidence="1">
    <location>
        <begin position="97"/>
        <end position="143"/>
    </location>
</feature>
<name>A0A371FG77_MUCPR</name>
<reference evidence="2" key="1">
    <citation type="submission" date="2018-05" db="EMBL/GenBank/DDBJ databases">
        <title>Draft genome of Mucuna pruriens seed.</title>
        <authorList>
            <person name="Nnadi N.E."/>
            <person name="Vos R."/>
            <person name="Hasami M.H."/>
            <person name="Devisetty U.K."/>
            <person name="Aguiy J.C."/>
        </authorList>
    </citation>
    <scope>NUCLEOTIDE SEQUENCE [LARGE SCALE GENOMIC DNA]</scope>
    <source>
        <strain evidence="2">JCA_2017</strain>
    </source>
</reference>
<organism evidence="2 3">
    <name type="scientific">Mucuna pruriens</name>
    <name type="common">Velvet bean</name>
    <name type="synonym">Dolichos pruriens</name>
    <dbReference type="NCBI Taxonomy" id="157652"/>
    <lineage>
        <taxon>Eukaryota</taxon>
        <taxon>Viridiplantae</taxon>
        <taxon>Streptophyta</taxon>
        <taxon>Embryophyta</taxon>
        <taxon>Tracheophyta</taxon>
        <taxon>Spermatophyta</taxon>
        <taxon>Magnoliopsida</taxon>
        <taxon>eudicotyledons</taxon>
        <taxon>Gunneridae</taxon>
        <taxon>Pentapetalae</taxon>
        <taxon>rosids</taxon>
        <taxon>fabids</taxon>
        <taxon>Fabales</taxon>
        <taxon>Fabaceae</taxon>
        <taxon>Papilionoideae</taxon>
        <taxon>50 kb inversion clade</taxon>
        <taxon>NPAAA clade</taxon>
        <taxon>indigoferoid/millettioid clade</taxon>
        <taxon>Phaseoleae</taxon>
        <taxon>Mucuna</taxon>
    </lineage>
</organism>
<comment type="caution">
    <text evidence="2">The sequence shown here is derived from an EMBL/GenBank/DDBJ whole genome shotgun (WGS) entry which is preliminary data.</text>
</comment>
<protein>
    <submittedName>
        <fullName evidence="2">Uncharacterized protein</fullName>
    </submittedName>
</protein>
<feature type="non-terminal residue" evidence="2">
    <location>
        <position position="1"/>
    </location>
</feature>